<evidence type="ECO:0000256" key="3">
    <source>
        <dbReference type="ARBA" id="ARBA00023125"/>
    </source>
</evidence>
<organism evidence="5 6">
    <name type="scientific">Entotheonella factor</name>
    <dbReference type="NCBI Taxonomy" id="1429438"/>
    <lineage>
        <taxon>Bacteria</taxon>
        <taxon>Pseudomonadati</taxon>
        <taxon>Nitrospinota/Tectimicrobiota group</taxon>
        <taxon>Candidatus Tectimicrobiota</taxon>
        <taxon>Candidatus Entotheonellia</taxon>
        <taxon>Candidatus Entotheonellales</taxon>
        <taxon>Candidatus Entotheonellaceae</taxon>
        <taxon>Candidatus Entotheonella</taxon>
    </lineage>
</organism>
<evidence type="ECO:0000259" key="4">
    <source>
        <dbReference type="SMART" id="SM00475"/>
    </source>
</evidence>
<dbReference type="Gene3D" id="3.40.50.1010">
    <property type="entry name" value="5'-nuclease"/>
    <property type="match status" value="1"/>
</dbReference>
<dbReference type="InterPro" id="IPR036279">
    <property type="entry name" value="5-3_exonuclease_C_sf"/>
</dbReference>
<protein>
    <recommendedName>
        <fullName evidence="4">5'-3' exonuclease domain-containing protein</fullName>
    </recommendedName>
</protein>
<dbReference type="SUPFAM" id="SSF47807">
    <property type="entry name" value="5' to 3' exonuclease, C-terminal subdomain"/>
    <property type="match status" value="1"/>
</dbReference>
<name>W4LL88_ENTF1</name>
<evidence type="ECO:0000256" key="2">
    <source>
        <dbReference type="ARBA" id="ARBA00022801"/>
    </source>
</evidence>
<dbReference type="Pfam" id="PF01367">
    <property type="entry name" value="5_3_exonuc"/>
    <property type="match status" value="1"/>
</dbReference>
<dbReference type="InterPro" id="IPR020045">
    <property type="entry name" value="DNA_polI_H3TH"/>
</dbReference>
<dbReference type="InterPro" id="IPR008918">
    <property type="entry name" value="HhH2"/>
</dbReference>
<dbReference type="GO" id="GO:0008409">
    <property type="term" value="F:5'-3' exonuclease activity"/>
    <property type="evidence" value="ECO:0007669"/>
    <property type="project" value="InterPro"/>
</dbReference>
<dbReference type="SMART" id="SM00475">
    <property type="entry name" value="53EXOc"/>
    <property type="match status" value="1"/>
</dbReference>
<dbReference type="InterPro" id="IPR020046">
    <property type="entry name" value="5-3_exonucl_a-hlix_arch_N"/>
</dbReference>
<dbReference type="Gene3D" id="1.10.150.20">
    <property type="entry name" value="5' to 3' exonuclease, C-terminal subdomain"/>
    <property type="match status" value="1"/>
</dbReference>
<keyword evidence="3" id="KW-0238">DNA-binding</keyword>
<evidence type="ECO:0000313" key="6">
    <source>
        <dbReference type="Proteomes" id="UP000019141"/>
    </source>
</evidence>
<dbReference type="GO" id="GO:0017108">
    <property type="term" value="F:5'-flap endonuclease activity"/>
    <property type="evidence" value="ECO:0007669"/>
    <property type="project" value="InterPro"/>
</dbReference>
<comment type="caution">
    <text evidence="5">The sequence shown here is derived from an EMBL/GenBank/DDBJ whole genome shotgun (WGS) entry which is preliminary data.</text>
</comment>
<dbReference type="InterPro" id="IPR002421">
    <property type="entry name" value="5-3_exonuclease"/>
</dbReference>
<dbReference type="Proteomes" id="UP000019141">
    <property type="component" value="Unassembled WGS sequence"/>
</dbReference>
<feature type="non-terminal residue" evidence="5">
    <location>
        <position position="229"/>
    </location>
</feature>
<dbReference type="CDD" id="cd09898">
    <property type="entry name" value="H3TH_53EXO"/>
    <property type="match status" value="1"/>
</dbReference>
<dbReference type="EMBL" id="AZHW01000584">
    <property type="protein sequence ID" value="ETW98116.1"/>
    <property type="molecule type" value="Genomic_DNA"/>
</dbReference>
<dbReference type="AlphaFoldDB" id="W4LL88"/>
<dbReference type="SUPFAM" id="SSF88723">
    <property type="entry name" value="PIN domain-like"/>
    <property type="match status" value="1"/>
</dbReference>
<dbReference type="CDD" id="cd09859">
    <property type="entry name" value="PIN_53EXO"/>
    <property type="match status" value="1"/>
</dbReference>
<dbReference type="InterPro" id="IPR038969">
    <property type="entry name" value="FEN"/>
</dbReference>
<feature type="domain" description="5'-3' exonuclease" evidence="4">
    <location>
        <begin position="7"/>
        <end position="229"/>
    </location>
</feature>
<evidence type="ECO:0000313" key="5">
    <source>
        <dbReference type="EMBL" id="ETW98116.1"/>
    </source>
</evidence>
<dbReference type="PANTHER" id="PTHR42646:SF2">
    <property type="entry name" value="5'-3' EXONUCLEASE FAMILY PROTEIN"/>
    <property type="match status" value="1"/>
</dbReference>
<keyword evidence="1" id="KW-0540">Nuclease</keyword>
<dbReference type="GO" id="GO:0033567">
    <property type="term" value="P:DNA replication, Okazaki fragment processing"/>
    <property type="evidence" value="ECO:0007669"/>
    <property type="project" value="InterPro"/>
</dbReference>
<keyword evidence="6" id="KW-1185">Reference proteome</keyword>
<sequence>MGETGGVPLLYLIDALPYVFRAYFALPERLTAQGHPVHAVYGFTTFLLQLLRQEPLTHVGVAFDESLTTSFRNDTYPPYKANRELPPPELEQQLHYCQAVARAVGLPVFADQRYEADDLVGTLAQQAVQQGADVVVVSNDKDLMQLVSPRVSFYDFARDRRYQSDEVAAHMGVRPEQIPDLLGLQGDAVDNIPGVKGVGVKTAVALLQAFPSIEAIYADLDRVETLPIR</sequence>
<dbReference type="Pfam" id="PF02739">
    <property type="entry name" value="5_3_exonuc_N"/>
    <property type="match status" value="1"/>
</dbReference>
<dbReference type="PANTHER" id="PTHR42646">
    <property type="entry name" value="FLAP ENDONUCLEASE XNI"/>
    <property type="match status" value="1"/>
</dbReference>
<reference evidence="5 6" key="1">
    <citation type="journal article" date="2014" name="Nature">
        <title>An environmental bacterial taxon with a large and distinct metabolic repertoire.</title>
        <authorList>
            <person name="Wilson M.C."/>
            <person name="Mori T."/>
            <person name="Ruckert C."/>
            <person name="Uria A.R."/>
            <person name="Helf M.J."/>
            <person name="Takada K."/>
            <person name="Gernert C."/>
            <person name="Steffens U.A."/>
            <person name="Heycke N."/>
            <person name="Schmitt S."/>
            <person name="Rinke C."/>
            <person name="Helfrich E.J."/>
            <person name="Brachmann A.O."/>
            <person name="Gurgui C."/>
            <person name="Wakimoto T."/>
            <person name="Kracht M."/>
            <person name="Crusemann M."/>
            <person name="Hentschel U."/>
            <person name="Abe I."/>
            <person name="Matsunaga S."/>
            <person name="Kalinowski J."/>
            <person name="Takeyama H."/>
            <person name="Piel J."/>
        </authorList>
    </citation>
    <scope>NUCLEOTIDE SEQUENCE [LARGE SCALE GENOMIC DNA]</scope>
    <source>
        <strain evidence="6">TSY1</strain>
    </source>
</reference>
<evidence type="ECO:0000256" key="1">
    <source>
        <dbReference type="ARBA" id="ARBA00022722"/>
    </source>
</evidence>
<proteinExistence type="predicted"/>
<dbReference type="SMART" id="SM00279">
    <property type="entry name" value="HhH2"/>
    <property type="match status" value="1"/>
</dbReference>
<dbReference type="GO" id="GO:0003677">
    <property type="term" value="F:DNA binding"/>
    <property type="evidence" value="ECO:0007669"/>
    <property type="project" value="UniProtKB-KW"/>
</dbReference>
<keyword evidence="2" id="KW-0378">Hydrolase</keyword>
<gene>
    <name evidence="5" type="ORF">ETSY1_20070</name>
</gene>
<dbReference type="InterPro" id="IPR029060">
    <property type="entry name" value="PIN-like_dom_sf"/>
</dbReference>
<accession>W4LL88</accession>
<dbReference type="HOGENOM" id="CLU_004675_1_0_7"/>